<dbReference type="InterPro" id="IPR042100">
    <property type="entry name" value="Bug_dom1"/>
</dbReference>
<evidence type="ECO:0000313" key="4">
    <source>
        <dbReference type="Proteomes" id="UP000559809"/>
    </source>
</evidence>
<feature type="chain" id="PRO_5032375650" evidence="2">
    <location>
        <begin position="30"/>
        <end position="328"/>
    </location>
</feature>
<comment type="similarity">
    <text evidence="1">Belongs to the UPF0065 (bug) family.</text>
</comment>
<dbReference type="InterPro" id="IPR005064">
    <property type="entry name" value="BUG"/>
</dbReference>
<dbReference type="PANTHER" id="PTHR42928">
    <property type="entry name" value="TRICARBOXYLATE-BINDING PROTEIN"/>
    <property type="match status" value="1"/>
</dbReference>
<evidence type="ECO:0000313" key="3">
    <source>
        <dbReference type="EMBL" id="NYT49362.1"/>
    </source>
</evidence>
<evidence type="ECO:0000256" key="1">
    <source>
        <dbReference type="ARBA" id="ARBA00006987"/>
    </source>
</evidence>
<gene>
    <name evidence="3" type="ORF">H0A72_08585</name>
</gene>
<accession>A0A853G0E8</accession>
<keyword evidence="2" id="KW-0732">Signal</keyword>
<feature type="signal peptide" evidence="2">
    <location>
        <begin position="1"/>
        <end position="29"/>
    </location>
</feature>
<organism evidence="3 4">
    <name type="scientific">Parapusillimonas granuli</name>
    <dbReference type="NCBI Taxonomy" id="380911"/>
    <lineage>
        <taxon>Bacteria</taxon>
        <taxon>Pseudomonadati</taxon>
        <taxon>Pseudomonadota</taxon>
        <taxon>Betaproteobacteria</taxon>
        <taxon>Burkholderiales</taxon>
        <taxon>Alcaligenaceae</taxon>
        <taxon>Parapusillimonas</taxon>
    </lineage>
</organism>
<keyword evidence="4" id="KW-1185">Reference proteome</keyword>
<dbReference type="SUPFAM" id="SSF53850">
    <property type="entry name" value="Periplasmic binding protein-like II"/>
    <property type="match status" value="1"/>
</dbReference>
<reference evidence="3 4" key="1">
    <citation type="submission" date="2020-07" db="EMBL/GenBank/DDBJ databases">
        <title>Taxonomic revisions and descriptions of new bacterial species based on genomic comparisons in the high-G+C-content subgroup of the family Alcaligenaceae.</title>
        <authorList>
            <person name="Szabo A."/>
            <person name="Felfoldi T."/>
        </authorList>
    </citation>
    <scope>NUCLEOTIDE SEQUENCE [LARGE SCALE GENOMIC DNA]</scope>
    <source>
        <strain evidence="3 4">LMG 24012</strain>
    </source>
</reference>
<evidence type="ECO:0000256" key="2">
    <source>
        <dbReference type="SAM" id="SignalP"/>
    </source>
</evidence>
<dbReference type="PANTHER" id="PTHR42928:SF5">
    <property type="entry name" value="BLR1237 PROTEIN"/>
    <property type="match status" value="1"/>
</dbReference>
<dbReference type="Pfam" id="PF03401">
    <property type="entry name" value="TctC"/>
    <property type="match status" value="1"/>
</dbReference>
<dbReference type="CDD" id="cd07012">
    <property type="entry name" value="PBP2_Bug_TTT"/>
    <property type="match status" value="1"/>
</dbReference>
<dbReference type="Gene3D" id="3.40.190.10">
    <property type="entry name" value="Periplasmic binding protein-like II"/>
    <property type="match status" value="1"/>
</dbReference>
<protein>
    <submittedName>
        <fullName evidence="3">Tripartite tricarboxylate transporter substrate binding protein</fullName>
    </submittedName>
</protein>
<dbReference type="EMBL" id="JACCEM010000004">
    <property type="protein sequence ID" value="NYT49362.1"/>
    <property type="molecule type" value="Genomic_DNA"/>
</dbReference>
<sequence>MKSTHTQTSKARLLLGGLGLLLASAAAVAAYPEKPVTVLVGYGAGGGADTIARLYAERLAAEFKQPFIVENKPGAGATLAAATAAKAAPDGYTLMVAPTAVFTITPNVRKTNYDPLKDYTPISTLAQGLDVLVLSKAIPANTVAEFIALAKKHPGKYSYASSGLATSTHLMGAVFSEAAGIEMLHVPYKSSSEYLTDLIEGRVSIAFDPVLLNQVSGGKLKLLGLVADARLPAYPDASTTKEAGIDMTDAYGKLWYGLVGPAGLPGDIVERLGAAIEKISKDPEVAKKLALTGIQPNAVTGKRFAEKIAADSKYYGNLINKYELKLEK</sequence>
<dbReference type="RefSeq" id="WP_180154661.1">
    <property type="nucleotide sequence ID" value="NZ_JACCEM010000004.1"/>
</dbReference>
<comment type="caution">
    <text evidence="3">The sequence shown here is derived from an EMBL/GenBank/DDBJ whole genome shotgun (WGS) entry which is preliminary data.</text>
</comment>
<dbReference type="Gene3D" id="3.40.190.150">
    <property type="entry name" value="Bordetella uptake gene, domain 1"/>
    <property type="match status" value="1"/>
</dbReference>
<proteinExistence type="inferred from homology"/>
<dbReference type="Proteomes" id="UP000559809">
    <property type="component" value="Unassembled WGS sequence"/>
</dbReference>
<name>A0A853G0E8_9BURK</name>
<dbReference type="AlphaFoldDB" id="A0A853G0E8"/>
<dbReference type="PIRSF" id="PIRSF017082">
    <property type="entry name" value="YflP"/>
    <property type="match status" value="1"/>
</dbReference>